<dbReference type="Pfam" id="PF00561">
    <property type="entry name" value="Abhydrolase_1"/>
    <property type="match status" value="1"/>
</dbReference>
<keyword evidence="5" id="KW-0645">Protease</keyword>
<keyword evidence="3" id="KW-0732">Signal</keyword>
<dbReference type="GO" id="GO:0016020">
    <property type="term" value="C:membrane"/>
    <property type="evidence" value="ECO:0007669"/>
    <property type="project" value="TreeGrafter"/>
</dbReference>
<dbReference type="InterPro" id="IPR000073">
    <property type="entry name" value="AB_hydrolase_1"/>
</dbReference>
<dbReference type="InterPro" id="IPR029058">
    <property type="entry name" value="AB_hydrolase_fold"/>
</dbReference>
<organism evidence="5 6">
    <name type="scientific">Lysobacter concretionis Ko07 = DSM 16239</name>
    <dbReference type="NCBI Taxonomy" id="1122185"/>
    <lineage>
        <taxon>Bacteria</taxon>
        <taxon>Pseudomonadati</taxon>
        <taxon>Pseudomonadota</taxon>
        <taxon>Gammaproteobacteria</taxon>
        <taxon>Lysobacterales</taxon>
        <taxon>Lysobacteraceae</taxon>
        <taxon>Novilysobacter</taxon>
    </lineage>
</organism>
<dbReference type="InterPro" id="IPR002410">
    <property type="entry name" value="Peptidase_S33"/>
</dbReference>
<dbReference type="InterPro" id="IPR050266">
    <property type="entry name" value="AB_hydrolase_sf"/>
</dbReference>
<dbReference type="STRING" id="1122185.N792_00025"/>
<dbReference type="SUPFAM" id="SSF53474">
    <property type="entry name" value="alpha/beta-Hydrolases"/>
    <property type="match status" value="1"/>
</dbReference>
<reference evidence="5 6" key="1">
    <citation type="submission" date="2013-08" db="EMBL/GenBank/DDBJ databases">
        <title>Genome sequencing of Lysobacter.</title>
        <authorList>
            <person name="Zhang S."/>
            <person name="Wang G."/>
        </authorList>
    </citation>
    <scope>NUCLEOTIDE SEQUENCE [LARGE SCALE GENOMIC DNA]</scope>
    <source>
        <strain evidence="5 6">Ko07</strain>
    </source>
</reference>
<evidence type="ECO:0000259" key="4">
    <source>
        <dbReference type="Pfam" id="PF00561"/>
    </source>
</evidence>
<comment type="similarity">
    <text evidence="1">Belongs to the peptidase S33 family.</text>
</comment>
<proteinExistence type="inferred from homology"/>
<comment type="caution">
    <text evidence="5">The sequence shown here is derived from an EMBL/GenBank/DDBJ whole genome shotgun (WGS) entry which is preliminary data.</text>
</comment>
<dbReference type="eggNOG" id="COG0596">
    <property type="taxonomic scope" value="Bacteria"/>
</dbReference>
<accession>A0A0A0ER35</accession>
<gene>
    <name evidence="5" type="ORF">N792_00025</name>
</gene>
<protein>
    <submittedName>
        <fullName evidence="5">Cysteine protease</fullName>
    </submittedName>
</protein>
<feature type="signal peptide" evidence="3">
    <location>
        <begin position="1"/>
        <end position="22"/>
    </location>
</feature>
<feature type="chain" id="PRO_5001969291" evidence="3">
    <location>
        <begin position="23"/>
        <end position="514"/>
    </location>
</feature>
<dbReference type="PROSITE" id="PS51257">
    <property type="entry name" value="PROKAR_LIPOPROTEIN"/>
    <property type="match status" value="1"/>
</dbReference>
<feature type="domain" description="AB hydrolase-1" evidence="4">
    <location>
        <begin position="104"/>
        <end position="471"/>
    </location>
</feature>
<dbReference type="Proteomes" id="UP000030017">
    <property type="component" value="Unassembled WGS sequence"/>
</dbReference>
<dbReference type="AlphaFoldDB" id="A0A0A0ER35"/>
<dbReference type="PANTHER" id="PTHR43798">
    <property type="entry name" value="MONOACYLGLYCEROL LIPASE"/>
    <property type="match status" value="1"/>
</dbReference>
<evidence type="ECO:0000256" key="2">
    <source>
        <dbReference type="ARBA" id="ARBA00022801"/>
    </source>
</evidence>
<dbReference type="GO" id="GO:0006508">
    <property type="term" value="P:proteolysis"/>
    <property type="evidence" value="ECO:0007669"/>
    <property type="project" value="UniProtKB-KW"/>
</dbReference>
<dbReference type="OrthoDB" id="4510475at2"/>
<keyword evidence="6" id="KW-1185">Reference proteome</keyword>
<evidence type="ECO:0000256" key="3">
    <source>
        <dbReference type="SAM" id="SignalP"/>
    </source>
</evidence>
<evidence type="ECO:0000256" key="1">
    <source>
        <dbReference type="ARBA" id="ARBA00010088"/>
    </source>
</evidence>
<dbReference type="EMBL" id="AVPS01000001">
    <property type="protein sequence ID" value="KGM52680.1"/>
    <property type="molecule type" value="Genomic_DNA"/>
</dbReference>
<evidence type="ECO:0000313" key="6">
    <source>
        <dbReference type="Proteomes" id="UP000030017"/>
    </source>
</evidence>
<keyword evidence="2" id="KW-0378">Hydrolase</keyword>
<sequence length="514" mass="54773">MRNTGILTVAVATTFAATLLLAGCQPPADGQAGRKDTDATDSTRHFGTIAFEPCSLASVDGGLTTEAQCGTLQVAENPADTDGRQIDLNIAWLPASRGSGTGDPVFFLAGGPGQAATEHAATVAMTLNEVGKQRDIILIDQRGTGKSHPLDCRDADGNPLKMDESAAPSESQLVAFASRCAQGLQGRADPRFYTTTDAVRDLDSVRAALGVAQINLVGVSYGTRVAQHYAATWPQHTRSVVLDGVAPNSLVVGGEFAQTLEDALGLQSAQCRELPACRARYPVDMREQLRAVMDHLEATPVEVEYRDSRTNEARRDTVTADAVGGLAFMFSYLPQTASLLPLMIDEAARGRYAPLMSLVQMSGDSMQAQMTRGMQWSVLCAEDAGRYVPDPAAAATIIGPDVAKLFFAPCSVWPHGQAPEGFHRPFTSDLPVLLLSGELDPVTPPRYGEQVVQHLPNGRHLVLRGQGHNVSATGCMPKLLGQFIESADARGLDASCLDSLSYVPPFMHFNGWSP</sequence>
<dbReference type="Gene3D" id="3.40.50.1820">
    <property type="entry name" value="alpha/beta hydrolase"/>
    <property type="match status" value="1"/>
</dbReference>
<dbReference type="GO" id="GO:0008233">
    <property type="term" value="F:peptidase activity"/>
    <property type="evidence" value="ECO:0007669"/>
    <property type="project" value="UniProtKB-KW"/>
</dbReference>
<name>A0A0A0ER35_9GAMM</name>
<dbReference type="RefSeq" id="WP_036191274.1">
    <property type="nucleotide sequence ID" value="NZ_AVPS01000001.1"/>
</dbReference>
<dbReference type="PANTHER" id="PTHR43798:SF27">
    <property type="entry name" value="HYDROLASE ALPHA_BETA HYDROLASE FOLD FAMILY"/>
    <property type="match status" value="1"/>
</dbReference>
<dbReference type="PRINTS" id="PR00793">
    <property type="entry name" value="PROAMNOPTASE"/>
</dbReference>
<evidence type="ECO:0000313" key="5">
    <source>
        <dbReference type="EMBL" id="KGM52680.1"/>
    </source>
</evidence>